<reference evidence="1" key="1">
    <citation type="submission" date="2022-07" db="EMBL/GenBank/DDBJ databases">
        <title>Evaluation of T. orientalis genome assembly methods using nanopore sequencing and analysis of variation between genomes.</title>
        <authorList>
            <person name="Yam J."/>
            <person name="Micallef M.L."/>
            <person name="Liu M."/>
            <person name="Djordjevic S.P."/>
            <person name="Bogema D.R."/>
            <person name="Jenkins C."/>
        </authorList>
    </citation>
    <scope>NUCLEOTIDE SEQUENCE</scope>
    <source>
        <strain evidence="1">Goon Nure</strain>
    </source>
</reference>
<evidence type="ECO:0000313" key="2">
    <source>
        <dbReference type="Proteomes" id="UP000244811"/>
    </source>
</evidence>
<organism evidence="1 2">
    <name type="scientific">Theileria orientalis</name>
    <dbReference type="NCBI Taxonomy" id="68886"/>
    <lineage>
        <taxon>Eukaryota</taxon>
        <taxon>Sar</taxon>
        <taxon>Alveolata</taxon>
        <taxon>Apicomplexa</taxon>
        <taxon>Aconoidasida</taxon>
        <taxon>Piroplasmida</taxon>
        <taxon>Theileriidae</taxon>
        <taxon>Theileria</taxon>
    </lineage>
</organism>
<accession>A0A976MB66</accession>
<dbReference type="EMBL" id="CP056070">
    <property type="protein sequence ID" value="UKK01099.2"/>
    <property type="molecule type" value="Genomic_DNA"/>
</dbReference>
<dbReference type="AlphaFoldDB" id="A0A976MB66"/>
<name>A0A976MB66_THEOR</name>
<gene>
    <name evidence="1" type="ORF">MACK_001912</name>
</gene>
<protein>
    <submittedName>
        <fullName evidence="1">Uncharacterized protein</fullName>
    </submittedName>
</protein>
<evidence type="ECO:0000313" key="1">
    <source>
        <dbReference type="EMBL" id="UKK01099.2"/>
    </source>
</evidence>
<proteinExistence type="predicted"/>
<dbReference type="Proteomes" id="UP000244811">
    <property type="component" value="Chromosome 3"/>
</dbReference>
<sequence length="504" mass="59397">MATQLISNDMKENSILLLTLTRFRIDTKPFLDTLSNIEITNNEHIILRSLSESEIKPDDYKDHLKQRINKIYDNYFKGFYNNNCNVEDVVDHIHSEDKVKYMEKYNYICSYCKFISMNLIRNLGHMNLIESYIKSCNTDNVNELDNFTVQQLVDICYNLALVNSETCRIVLDKLDKKNFYKIVHYSELIQMFTKVASFDENNRFGNVEMLILEMYKDEGFKLELEECVNILVAIGRSRKCGVMVIDRVVQDIKNYTNELELNHITKILINLSKVNYNNKGFVRHMANIMLTFIDEDSILDPFTISNTIKSFGRFKYYNETLMKTLLSIMEKEEVLAEFEIHDLVTIFTSLSKIVSSNTVNKININRYFRILANKISKTDLNTETAIKLINASGRIGYNYERFLNTLIESINLYEVDNLSKLCKLKINCDKLSLYYPELTRRIEELERALRPVKDEGPETDEKSEVKSIIEESEIEDYERTICVRRNVMYRDLRLPSVRKRKWTY</sequence>